<feature type="compositionally biased region" description="Polar residues" evidence="1">
    <location>
        <begin position="295"/>
        <end position="305"/>
    </location>
</feature>
<dbReference type="PANTHER" id="PTHR43111:SF1">
    <property type="entry name" value="ALDEHYDE DEHYDROGENASE B-RELATED"/>
    <property type="match status" value="1"/>
</dbReference>
<dbReference type="PANTHER" id="PTHR43111">
    <property type="entry name" value="ALDEHYDE DEHYDROGENASE B-RELATED"/>
    <property type="match status" value="1"/>
</dbReference>
<sequence length="519" mass="56237">MRGAVSQGDPPRSSGSSSFLVEHSNANVDWCSTVVLNCHVMSFGALRAACADGRTSNVYYRQTELQRLYSTLVQHSPAIEDAIISDTGTSRAEARYELALALRALQTVSTGLDPKEELSLEYSLTRSQNALTARKGVGIVALRPTQHTLLFSIISPLCAAIAAGNCVVLCLPKTTSTTSSLLQQILVPALDRDAFMIADAPFRDDVLQEVTIDVIQDFRSEGHHLANQVVSTPAALTVAFVDRTADLMTAAKSIVHARLARGGKSPYAPDIVLVNEFVREKFLQAVIHALHSEQDAPSIQENQSPAAGKGRSEMKHAISESKKQTSSRLVSEAERGVVVEAKDRDHSLMLTKIHDPCLFVHTVRSLDDAIDFANSGKTLLACYFFARLDAAKYLSQFVEAHVSFVNQIPSELLVGPAHPLDYAVDPTLRYSPMTFSRPRPNYATSATLTNNAATIMSSDTASIDKLLATAKSGLPIRQRAKQNTTAFGFFEHALLLHLGLMAALGLGATAAAIWAIRRR</sequence>
<dbReference type="InterPro" id="IPR016163">
    <property type="entry name" value="Ald_DH_C"/>
</dbReference>
<dbReference type="SUPFAM" id="SSF53720">
    <property type="entry name" value="ALDH-like"/>
    <property type="match status" value="1"/>
</dbReference>
<name>A0A6G1L7P5_9PEZI</name>
<protein>
    <submittedName>
        <fullName evidence="4">ALDH-like protein</fullName>
    </submittedName>
</protein>
<evidence type="ECO:0000313" key="5">
    <source>
        <dbReference type="Proteomes" id="UP000799436"/>
    </source>
</evidence>
<dbReference type="Pfam" id="PF00171">
    <property type="entry name" value="Aldedh"/>
    <property type="match status" value="1"/>
</dbReference>
<organism evidence="4 5">
    <name type="scientific">Teratosphaeria nubilosa</name>
    <dbReference type="NCBI Taxonomy" id="161662"/>
    <lineage>
        <taxon>Eukaryota</taxon>
        <taxon>Fungi</taxon>
        <taxon>Dikarya</taxon>
        <taxon>Ascomycota</taxon>
        <taxon>Pezizomycotina</taxon>
        <taxon>Dothideomycetes</taxon>
        <taxon>Dothideomycetidae</taxon>
        <taxon>Mycosphaerellales</taxon>
        <taxon>Teratosphaeriaceae</taxon>
        <taxon>Teratosphaeria</taxon>
    </lineage>
</organism>
<evidence type="ECO:0000256" key="2">
    <source>
        <dbReference type="SAM" id="Phobius"/>
    </source>
</evidence>
<dbReference type="AlphaFoldDB" id="A0A6G1L7P5"/>
<keyword evidence="2" id="KW-0812">Transmembrane</keyword>
<dbReference type="OrthoDB" id="5596991at2759"/>
<dbReference type="EMBL" id="ML995844">
    <property type="protein sequence ID" value="KAF2768448.1"/>
    <property type="molecule type" value="Genomic_DNA"/>
</dbReference>
<feature type="transmembrane region" description="Helical" evidence="2">
    <location>
        <begin position="494"/>
        <end position="516"/>
    </location>
</feature>
<dbReference type="InterPro" id="IPR016161">
    <property type="entry name" value="Ald_DH/histidinol_DH"/>
</dbReference>
<feature type="domain" description="Aldehyde dehydrogenase" evidence="3">
    <location>
        <begin position="52"/>
        <end position="408"/>
    </location>
</feature>
<evidence type="ECO:0000256" key="1">
    <source>
        <dbReference type="SAM" id="MobiDB-lite"/>
    </source>
</evidence>
<proteinExistence type="predicted"/>
<dbReference type="Proteomes" id="UP000799436">
    <property type="component" value="Unassembled WGS sequence"/>
</dbReference>
<dbReference type="InterPro" id="IPR015590">
    <property type="entry name" value="Aldehyde_DH_dom"/>
</dbReference>
<feature type="region of interest" description="Disordered" evidence="1">
    <location>
        <begin position="294"/>
        <end position="329"/>
    </location>
</feature>
<reference evidence="4" key="1">
    <citation type="journal article" date="2020" name="Stud. Mycol.">
        <title>101 Dothideomycetes genomes: a test case for predicting lifestyles and emergence of pathogens.</title>
        <authorList>
            <person name="Haridas S."/>
            <person name="Albert R."/>
            <person name="Binder M."/>
            <person name="Bloem J."/>
            <person name="Labutti K."/>
            <person name="Salamov A."/>
            <person name="Andreopoulos B."/>
            <person name="Baker S."/>
            <person name="Barry K."/>
            <person name="Bills G."/>
            <person name="Bluhm B."/>
            <person name="Cannon C."/>
            <person name="Castanera R."/>
            <person name="Culley D."/>
            <person name="Daum C."/>
            <person name="Ezra D."/>
            <person name="Gonzalez J."/>
            <person name="Henrissat B."/>
            <person name="Kuo A."/>
            <person name="Liang C."/>
            <person name="Lipzen A."/>
            <person name="Lutzoni F."/>
            <person name="Magnuson J."/>
            <person name="Mondo S."/>
            <person name="Nolan M."/>
            <person name="Ohm R."/>
            <person name="Pangilinan J."/>
            <person name="Park H.-J."/>
            <person name="Ramirez L."/>
            <person name="Alfaro M."/>
            <person name="Sun H."/>
            <person name="Tritt A."/>
            <person name="Yoshinaga Y."/>
            <person name="Zwiers L.-H."/>
            <person name="Turgeon B."/>
            <person name="Goodwin S."/>
            <person name="Spatafora J."/>
            <person name="Crous P."/>
            <person name="Grigoriev I."/>
        </authorList>
    </citation>
    <scope>NUCLEOTIDE SEQUENCE</scope>
    <source>
        <strain evidence="4">CBS 116005</strain>
    </source>
</reference>
<evidence type="ECO:0000259" key="3">
    <source>
        <dbReference type="Pfam" id="PF00171"/>
    </source>
</evidence>
<evidence type="ECO:0000313" key="4">
    <source>
        <dbReference type="EMBL" id="KAF2768448.1"/>
    </source>
</evidence>
<accession>A0A6G1L7P5</accession>
<keyword evidence="2" id="KW-1133">Transmembrane helix</keyword>
<dbReference type="InterPro" id="IPR016162">
    <property type="entry name" value="Ald_DH_N"/>
</dbReference>
<dbReference type="GO" id="GO:0016620">
    <property type="term" value="F:oxidoreductase activity, acting on the aldehyde or oxo group of donors, NAD or NADP as acceptor"/>
    <property type="evidence" value="ECO:0007669"/>
    <property type="project" value="InterPro"/>
</dbReference>
<dbReference type="Gene3D" id="3.40.309.10">
    <property type="entry name" value="Aldehyde Dehydrogenase, Chain A, domain 2"/>
    <property type="match status" value="1"/>
</dbReference>
<gene>
    <name evidence="4" type="ORF">EJ03DRAFT_375316</name>
</gene>
<dbReference type="Gene3D" id="3.40.605.10">
    <property type="entry name" value="Aldehyde Dehydrogenase, Chain A, domain 1"/>
    <property type="match status" value="1"/>
</dbReference>
<feature type="compositionally biased region" description="Basic and acidic residues" evidence="1">
    <location>
        <begin position="310"/>
        <end position="323"/>
    </location>
</feature>
<keyword evidence="5" id="KW-1185">Reference proteome</keyword>
<keyword evidence="2" id="KW-0472">Membrane</keyword>